<evidence type="ECO:0000256" key="4">
    <source>
        <dbReference type="ARBA" id="ARBA00022989"/>
    </source>
</evidence>
<evidence type="ECO:0000256" key="3">
    <source>
        <dbReference type="ARBA" id="ARBA00022692"/>
    </source>
</evidence>
<dbReference type="EMBL" id="CP009571">
    <property type="protein sequence ID" value="AIT06328.1"/>
    <property type="molecule type" value="Genomic_DNA"/>
</dbReference>
<dbReference type="RefSeq" id="WP_038661617.1">
    <property type="nucleotide sequence ID" value="NZ_CP009571.1"/>
</dbReference>
<dbReference type="InterPro" id="IPR001727">
    <property type="entry name" value="GDT1-like"/>
</dbReference>
<sequence length="188" mass="19028">MDALMAALVAAAFAQVGDRPAWLASILADRYRAPGLVIAAATVALLGAGLLAAAAGALLAPRLTPEARQLFLALALLFQGGGALFPVKPPDRLAGWRLGAALTSLIGLFILAFGDGVQFIVLALAARAQLPWLAAIGAMLGSLAVIAPAAILGEAGWTGLPLITLRRIIGVLFVLAAIGLGLSALRLI</sequence>
<evidence type="ECO:0000256" key="1">
    <source>
        <dbReference type="ARBA" id="ARBA00004141"/>
    </source>
</evidence>
<dbReference type="KEGG" id="stax:MC45_07975"/>
<comment type="subcellular location">
    <subcellularLocation>
        <location evidence="1 6">Membrane</location>
        <topology evidence="1 6">Multi-pass membrane protein</topology>
    </subcellularLocation>
</comment>
<evidence type="ECO:0000313" key="8">
    <source>
        <dbReference type="Proteomes" id="UP000033200"/>
    </source>
</evidence>
<organism evidence="7 8">
    <name type="scientific">Sphingomonas taxi</name>
    <dbReference type="NCBI Taxonomy" id="1549858"/>
    <lineage>
        <taxon>Bacteria</taxon>
        <taxon>Pseudomonadati</taxon>
        <taxon>Pseudomonadota</taxon>
        <taxon>Alphaproteobacteria</taxon>
        <taxon>Sphingomonadales</taxon>
        <taxon>Sphingomonadaceae</taxon>
        <taxon>Sphingomonas</taxon>
    </lineage>
</organism>
<accession>A0A097EFH7</accession>
<feature type="transmembrane region" description="Helical" evidence="6">
    <location>
        <begin position="70"/>
        <end position="87"/>
    </location>
</feature>
<feature type="transmembrane region" description="Helical" evidence="6">
    <location>
        <begin position="165"/>
        <end position="185"/>
    </location>
</feature>
<gene>
    <name evidence="7" type="ORF">MC45_07975</name>
</gene>
<evidence type="ECO:0000256" key="2">
    <source>
        <dbReference type="ARBA" id="ARBA00009190"/>
    </source>
</evidence>
<evidence type="ECO:0000256" key="6">
    <source>
        <dbReference type="RuleBase" id="RU365102"/>
    </source>
</evidence>
<protein>
    <recommendedName>
        <fullName evidence="6">GDT1 family protein</fullName>
    </recommendedName>
</protein>
<feature type="transmembrane region" description="Helical" evidence="6">
    <location>
        <begin position="99"/>
        <end position="125"/>
    </location>
</feature>
<dbReference type="HOGENOM" id="CLU_040186_2_1_5"/>
<name>A0A097EFH7_9SPHN</name>
<dbReference type="AlphaFoldDB" id="A0A097EFH7"/>
<reference evidence="7 8" key="1">
    <citation type="submission" date="2014-09" db="EMBL/GenBank/DDBJ databases">
        <title>Using Illumina technology Improving SMRT sequencing Genome Assembly by RASTools.</title>
        <authorList>
            <person name="Zhou Y."/>
            <person name="Ma T."/>
            <person name="Liu T."/>
        </authorList>
    </citation>
    <scope>NUCLEOTIDE SEQUENCE [LARGE SCALE GENOMIC DNA]</scope>
    <source>
        <strain evidence="7 8">ATCC 55669</strain>
    </source>
</reference>
<evidence type="ECO:0000313" key="7">
    <source>
        <dbReference type="EMBL" id="AIT06328.1"/>
    </source>
</evidence>
<dbReference type="Pfam" id="PF01169">
    <property type="entry name" value="GDT1"/>
    <property type="match status" value="2"/>
</dbReference>
<keyword evidence="4 6" id="KW-1133">Transmembrane helix</keyword>
<feature type="transmembrane region" description="Helical" evidence="6">
    <location>
        <begin position="132"/>
        <end position="153"/>
    </location>
</feature>
<dbReference type="eggNOG" id="COG2119">
    <property type="taxonomic scope" value="Bacteria"/>
</dbReference>
<evidence type="ECO:0000256" key="5">
    <source>
        <dbReference type="ARBA" id="ARBA00023136"/>
    </source>
</evidence>
<keyword evidence="8" id="KW-1185">Reference proteome</keyword>
<dbReference type="GO" id="GO:0016020">
    <property type="term" value="C:membrane"/>
    <property type="evidence" value="ECO:0007669"/>
    <property type="project" value="UniProtKB-SubCell"/>
</dbReference>
<proteinExistence type="inferred from homology"/>
<dbReference type="GO" id="GO:0046873">
    <property type="term" value="F:metal ion transmembrane transporter activity"/>
    <property type="evidence" value="ECO:0007669"/>
    <property type="project" value="InterPro"/>
</dbReference>
<dbReference type="STRING" id="1549858.MC45_07975"/>
<keyword evidence="5 6" id="KW-0472">Membrane</keyword>
<feature type="transmembrane region" description="Helical" evidence="6">
    <location>
        <begin position="33"/>
        <end position="58"/>
    </location>
</feature>
<dbReference type="Proteomes" id="UP000033200">
    <property type="component" value="Chromosome"/>
</dbReference>
<comment type="similarity">
    <text evidence="2 6">Belongs to the GDT1 family.</text>
</comment>
<keyword evidence="3 6" id="KW-0812">Transmembrane</keyword>